<evidence type="ECO:0000259" key="13">
    <source>
        <dbReference type="PROSITE" id="PS51747"/>
    </source>
</evidence>
<dbReference type="PROSITE" id="PS51747">
    <property type="entry name" value="CYT_DCMP_DEAMINASES_2"/>
    <property type="match status" value="1"/>
</dbReference>
<comment type="cofactor">
    <cofactor evidence="9 12">
        <name>Zn(2+)</name>
        <dbReference type="ChEBI" id="CHEBI:29105"/>
    </cofactor>
    <text evidence="9 12">Binds 1 zinc ion.</text>
</comment>
<dbReference type="PIRSF" id="PIRSF006769">
    <property type="entry name" value="RibD"/>
    <property type="match status" value="1"/>
</dbReference>
<feature type="binding site" evidence="11">
    <location>
        <begin position="323"/>
        <end position="329"/>
    </location>
    <ligand>
        <name>NADP(+)</name>
        <dbReference type="ChEBI" id="CHEBI:58349"/>
    </ligand>
</feature>
<sequence>MPVHAADEHLLHRALELARHGIGLASPNPYVGAVITDAQGNVVGTGTYTYAGLKHAEILALEAAGARARGGTLYINLEPHAHQGRTPPCTDALIAAGVHRVVASMPDPNPKVSGRGFDNLRAAGVRVEVGRLEEQARRLNEGFACYIRNGTPLVTLKSAMTLDGKISPPPGNVLRPEAPDQGLAPSGFRGKWITGEAARAHVHELRHQHDAILAGIGTILADNPLLTDRSGRPRRRPLLRVILDSHLRLPVESRLVQSVAKEQDNSVLVFCSSVTEQRKSQLEQLGIHVEQLPATRPDGRPDLPTILRRLGQLEITSLMIEGGATVNGAALVAGVVDKVFLYYAPKILGGAGSIPFAAGAGFEDTHPAAQVKHLHLHRFGEDFAVEGYLREPYGESNC</sequence>
<comment type="catalytic activity">
    <reaction evidence="9">
        <text>5-amino-6-(5-phospho-D-ribitylamino)uracil + NADP(+) = 5-amino-6-(5-phospho-D-ribosylamino)uracil + NADPH + H(+)</text>
        <dbReference type="Rhea" id="RHEA:17845"/>
        <dbReference type="ChEBI" id="CHEBI:15378"/>
        <dbReference type="ChEBI" id="CHEBI:57783"/>
        <dbReference type="ChEBI" id="CHEBI:58349"/>
        <dbReference type="ChEBI" id="CHEBI:58421"/>
        <dbReference type="ChEBI" id="CHEBI:58453"/>
        <dbReference type="EC" id="1.1.1.193"/>
    </reaction>
</comment>
<dbReference type="NCBIfam" id="TIGR00326">
    <property type="entry name" value="eubact_ribD"/>
    <property type="match status" value="1"/>
</dbReference>
<dbReference type="GO" id="GO:0008703">
    <property type="term" value="F:5-amino-6-(5-phosphoribosylamino)uracil reductase activity"/>
    <property type="evidence" value="ECO:0007669"/>
    <property type="project" value="UniProtKB-EC"/>
</dbReference>
<feature type="binding site" evidence="11">
    <location>
        <position position="159"/>
    </location>
    <ligand>
        <name>NADP(+)</name>
        <dbReference type="ChEBI" id="CHEBI:58349"/>
    </ligand>
</feature>
<proteinExistence type="inferred from homology"/>
<dbReference type="AlphaFoldDB" id="A0A2U3L0L6"/>
<dbReference type="GO" id="GO:0009231">
    <property type="term" value="P:riboflavin biosynthetic process"/>
    <property type="evidence" value="ECO:0007669"/>
    <property type="project" value="UniProtKB-UniPathway"/>
</dbReference>
<dbReference type="Proteomes" id="UP000238701">
    <property type="component" value="Unassembled WGS sequence"/>
</dbReference>
<dbReference type="GO" id="GO:0050661">
    <property type="term" value="F:NADP binding"/>
    <property type="evidence" value="ECO:0007669"/>
    <property type="project" value="InterPro"/>
</dbReference>
<evidence type="ECO:0000256" key="3">
    <source>
        <dbReference type="ARBA" id="ARBA00004910"/>
    </source>
</evidence>
<evidence type="ECO:0000256" key="9">
    <source>
        <dbReference type="PIRNR" id="PIRNR006769"/>
    </source>
</evidence>
<feature type="binding site" evidence="11">
    <location>
        <position position="206"/>
    </location>
    <ligand>
        <name>substrate</name>
    </ligand>
</feature>
<dbReference type="SUPFAM" id="SSF53597">
    <property type="entry name" value="Dihydrofolate reductase-like"/>
    <property type="match status" value="1"/>
</dbReference>
<gene>
    <name evidence="14" type="ORF">SBA1_60038</name>
</gene>
<protein>
    <recommendedName>
        <fullName evidence="9">Riboflavin biosynthesis protein RibD</fullName>
    </recommendedName>
    <domain>
        <recommendedName>
            <fullName evidence="9">Diaminohydroxyphosphoribosylaminopyrimidine deaminase</fullName>
            <shortName evidence="9">DRAP deaminase</shortName>
            <ecNumber evidence="9">3.5.4.26</ecNumber>
        </recommendedName>
        <alternativeName>
            <fullName evidence="9">Riboflavin-specific deaminase</fullName>
        </alternativeName>
    </domain>
    <domain>
        <recommendedName>
            <fullName evidence="9">5-amino-6-(5-phosphoribosylamino)uracil reductase</fullName>
            <ecNumber evidence="9">1.1.1.193</ecNumber>
        </recommendedName>
        <alternativeName>
            <fullName evidence="9">HTP reductase</fullName>
        </alternativeName>
    </domain>
</protein>
<feature type="binding site" evidence="12">
    <location>
        <position position="89"/>
    </location>
    <ligand>
        <name>Zn(2+)</name>
        <dbReference type="ChEBI" id="CHEBI:29105"/>
        <note>catalytic</note>
    </ligand>
</feature>
<dbReference type="Gene3D" id="3.40.430.10">
    <property type="entry name" value="Dihydrofolate Reductase, subunit A"/>
    <property type="match status" value="1"/>
</dbReference>
<keyword evidence="9" id="KW-0378">Hydrolase</keyword>
<dbReference type="InterPro" id="IPR002734">
    <property type="entry name" value="RibDG_C"/>
</dbReference>
<dbReference type="Pfam" id="PF00383">
    <property type="entry name" value="dCMP_cyt_deam_1"/>
    <property type="match status" value="1"/>
</dbReference>
<comment type="similarity">
    <text evidence="4 9">In the N-terminal section; belongs to the cytidine and deoxycytidylate deaminase family.</text>
</comment>
<comment type="similarity">
    <text evidence="5 9">In the C-terminal section; belongs to the HTP reductase family.</text>
</comment>
<dbReference type="PANTHER" id="PTHR38011">
    <property type="entry name" value="DIHYDROFOLATE REDUCTASE FAMILY PROTEIN (AFU_ORTHOLOGUE AFUA_8G06820)"/>
    <property type="match status" value="1"/>
</dbReference>
<evidence type="ECO:0000256" key="1">
    <source>
        <dbReference type="ARBA" id="ARBA00002151"/>
    </source>
</evidence>
<evidence type="ECO:0000313" key="14">
    <source>
        <dbReference type="EMBL" id="SPF45484.1"/>
    </source>
</evidence>
<keyword evidence="7 9" id="KW-0560">Oxidoreductase</keyword>
<feature type="binding site" evidence="11">
    <location>
        <position position="192"/>
    </location>
    <ligand>
        <name>NADP(+)</name>
        <dbReference type="ChEBI" id="CHEBI:58349"/>
    </ligand>
</feature>
<feature type="binding site" evidence="11">
    <location>
        <position position="245"/>
    </location>
    <ligand>
        <name>NADP(+)</name>
        <dbReference type="ChEBI" id="CHEBI:58349"/>
    </ligand>
</feature>
<dbReference type="Gene3D" id="3.40.140.10">
    <property type="entry name" value="Cytidine Deaminase, domain 2"/>
    <property type="match status" value="1"/>
</dbReference>
<evidence type="ECO:0000256" key="6">
    <source>
        <dbReference type="ARBA" id="ARBA00022857"/>
    </source>
</evidence>
<dbReference type="SUPFAM" id="SSF53927">
    <property type="entry name" value="Cytidine deaminase-like"/>
    <property type="match status" value="1"/>
</dbReference>
<feature type="binding site" evidence="11">
    <location>
        <position position="226"/>
    </location>
    <ligand>
        <name>substrate</name>
    </ligand>
</feature>
<reference evidence="15" key="1">
    <citation type="submission" date="2018-02" db="EMBL/GenBank/DDBJ databases">
        <authorList>
            <person name="Hausmann B."/>
        </authorList>
    </citation>
    <scope>NUCLEOTIDE SEQUENCE [LARGE SCALE GENOMIC DNA]</scope>
    <source>
        <strain evidence="15">Peat soil MAG SbA1</strain>
    </source>
</reference>
<comment type="function">
    <text evidence="1 9">Converts 2,5-diamino-6-(ribosylamino)-4(3h)-pyrimidinone 5'-phosphate into 5-amino-6-(ribosylamino)-2,4(1h,3h)-pyrimidinedione 5'-phosphate.</text>
</comment>
<evidence type="ECO:0000256" key="10">
    <source>
        <dbReference type="PIRSR" id="PIRSR006769-1"/>
    </source>
</evidence>
<evidence type="ECO:0000256" key="4">
    <source>
        <dbReference type="ARBA" id="ARBA00005259"/>
    </source>
</evidence>
<dbReference type="OrthoDB" id="9800865at2"/>
<dbReference type="InterPro" id="IPR002125">
    <property type="entry name" value="CMP_dCMP_dom"/>
</dbReference>
<dbReference type="Pfam" id="PF01872">
    <property type="entry name" value="RibD_C"/>
    <property type="match status" value="1"/>
</dbReference>
<comment type="catalytic activity">
    <reaction evidence="9">
        <text>2,5-diamino-6-hydroxy-4-(5-phosphoribosylamino)-pyrimidine + H2O + H(+) = 5-amino-6-(5-phospho-D-ribosylamino)uracil + NH4(+)</text>
        <dbReference type="Rhea" id="RHEA:21868"/>
        <dbReference type="ChEBI" id="CHEBI:15377"/>
        <dbReference type="ChEBI" id="CHEBI:15378"/>
        <dbReference type="ChEBI" id="CHEBI:28938"/>
        <dbReference type="ChEBI" id="CHEBI:58453"/>
        <dbReference type="ChEBI" id="CHEBI:58614"/>
        <dbReference type="EC" id="3.5.4.26"/>
    </reaction>
</comment>
<dbReference type="InterPro" id="IPR011549">
    <property type="entry name" value="RibD_C"/>
</dbReference>
<feature type="binding site" evidence="11">
    <location>
        <position position="229"/>
    </location>
    <ligand>
        <name>substrate</name>
    </ligand>
</feature>
<keyword evidence="9" id="KW-0686">Riboflavin biosynthesis</keyword>
<dbReference type="EC" id="1.1.1.193" evidence="9"/>
<dbReference type="EC" id="3.5.4.26" evidence="9"/>
<organism evidence="14 15">
    <name type="scientific">Candidatus Sulfotelmatobacter kueseliae</name>
    <dbReference type="NCBI Taxonomy" id="2042962"/>
    <lineage>
        <taxon>Bacteria</taxon>
        <taxon>Pseudomonadati</taxon>
        <taxon>Acidobacteriota</taxon>
        <taxon>Terriglobia</taxon>
        <taxon>Terriglobales</taxon>
        <taxon>Candidatus Korobacteraceae</taxon>
        <taxon>Candidatus Sulfotelmatobacter</taxon>
    </lineage>
</organism>
<dbReference type="PANTHER" id="PTHR38011:SF7">
    <property type="entry name" value="2,5-DIAMINO-6-RIBOSYLAMINO-4(3H)-PYRIMIDINONE 5'-PHOSPHATE REDUCTASE"/>
    <property type="match status" value="1"/>
</dbReference>
<dbReference type="InterPro" id="IPR050765">
    <property type="entry name" value="Riboflavin_Biosynth_HTPR"/>
</dbReference>
<feature type="active site" description="Proton donor" evidence="10">
    <location>
        <position position="57"/>
    </location>
</feature>
<evidence type="ECO:0000256" key="2">
    <source>
        <dbReference type="ARBA" id="ARBA00004882"/>
    </source>
</evidence>
<keyword evidence="6 9" id="KW-0521">NADP</keyword>
<comment type="pathway">
    <text evidence="3 9">Cofactor biosynthesis; riboflavin biosynthesis; 5-amino-6-(D-ribitylamino)uracil from GTP: step 3/4.</text>
</comment>
<evidence type="ECO:0000256" key="5">
    <source>
        <dbReference type="ARBA" id="ARBA00007417"/>
    </source>
</evidence>
<comment type="pathway">
    <text evidence="2 9">Cofactor biosynthesis; riboflavin biosynthesis; 5-amino-6-(D-ribitylamino)uracil from GTP: step 2/4.</text>
</comment>
<feature type="binding site" evidence="11">
    <location>
        <position position="218"/>
    </location>
    <ligand>
        <name>NADP(+)</name>
        <dbReference type="ChEBI" id="CHEBI:58349"/>
    </ligand>
</feature>
<feature type="binding site" evidence="11">
    <location>
        <position position="222"/>
    </location>
    <ligand>
        <name>NADP(+)</name>
        <dbReference type="ChEBI" id="CHEBI:58349"/>
    </ligand>
</feature>
<feature type="binding site" evidence="12">
    <location>
        <position position="55"/>
    </location>
    <ligand>
        <name>Zn(2+)</name>
        <dbReference type="ChEBI" id="CHEBI:29105"/>
        <note>catalytic</note>
    </ligand>
</feature>
<dbReference type="InterPro" id="IPR004794">
    <property type="entry name" value="Eubact_RibD"/>
</dbReference>
<feature type="domain" description="CMP/dCMP-type deaminase" evidence="13">
    <location>
        <begin position="5"/>
        <end position="128"/>
    </location>
</feature>
<keyword evidence="9 12" id="KW-0479">Metal-binding</keyword>
<dbReference type="CDD" id="cd01284">
    <property type="entry name" value="Riboflavin_deaminase-reductase"/>
    <property type="match status" value="1"/>
</dbReference>
<evidence type="ECO:0000256" key="12">
    <source>
        <dbReference type="PIRSR" id="PIRSR006769-3"/>
    </source>
</evidence>
<accession>A0A2U3L0L6</accession>
<evidence type="ECO:0000256" key="7">
    <source>
        <dbReference type="ARBA" id="ARBA00023002"/>
    </source>
</evidence>
<dbReference type="GO" id="GO:0046872">
    <property type="term" value="F:metal ion binding"/>
    <property type="evidence" value="ECO:0007669"/>
    <property type="project" value="UniProtKB-KW"/>
</dbReference>
<dbReference type="UniPathway" id="UPA00275">
    <property type="reaction ID" value="UER00401"/>
</dbReference>
<dbReference type="GO" id="GO:0008835">
    <property type="term" value="F:diaminohydroxyphosphoribosylaminopyrimidine deaminase activity"/>
    <property type="evidence" value="ECO:0007669"/>
    <property type="project" value="UniProtKB-EC"/>
</dbReference>
<keyword evidence="8" id="KW-0511">Multifunctional enzyme</keyword>
<dbReference type="NCBIfam" id="TIGR00227">
    <property type="entry name" value="ribD_Cterm"/>
    <property type="match status" value="1"/>
</dbReference>
<evidence type="ECO:0000313" key="15">
    <source>
        <dbReference type="Proteomes" id="UP000238701"/>
    </source>
</evidence>
<evidence type="ECO:0000256" key="8">
    <source>
        <dbReference type="ARBA" id="ARBA00023268"/>
    </source>
</evidence>
<dbReference type="EMBL" id="OMOD01000155">
    <property type="protein sequence ID" value="SPF45484.1"/>
    <property type="molecule type" value="Genomic_DNA"/>
</dbReference>
<keyword evidence="9 12" id="KW-0862">Zinc</keyword>
<name>A0A2U3L0L6_9BACT</name>
<dbReference type="InterPro" id="IPR016193">
    <property type="entry name" value="Cytidine_deaminase-like"/>
</dbReference>
<feature type="binding site" evidence="11">
    <location>
        <position position="321"/>
    </location>
    <ligand>
        <name>substrate</name>
    </ligand>
</feature>
<dbReference type="InterPro" id="IPR024072">
    <property type="entry name" value="DHFR-like_dom_sf"/>
</dbReference>
<evidence type="ECO:0000256" key="11">
    <source>
        <dbReference type="PIRSR" id="PIRSR006769-2"/>
    </source>
</evidence>